<keyword evidence="2" id="KW-1185">Reference proteome</keyword>
<dbReference type="PANTHER" id="PTHR35304:SF13">
    <property type="match status" value="1"/>
</dbReference>
<comment type="caution">
    <text evidence="1">The sequence shown here is derived from an EMBL/GenBank/DDBJ whole genome shotgun (WGS) entry which is preliminary data.</text>
</comment>
<reference evidence="1 2" key="1">
    <citation type="submission" date="2024-01" db="EMBL/GenBank/DDBJ databases">
        <title>Genome assemblies of Stephania.</title>
        <authorList>
            <person name="Yang L."/>
        </authorList>
    </citation>
    <scope>NUCLEOTIDE SEQUENCE [LARGE SCALE GENOMIC DNA]</scope>
    <source>
        <strain evidence="1">YNDBR</strain>
        <tissue evidence="1">Leaf</tissue>
    </source>
</reference>
<evidence type="ECO:0000313" key="1">
    <source>
        <dbReference type="EMBL" id="KAK9127184.1"/>
    </source>
</evidence>
<dbReference type="AlphaFoldDB" id="A0AAP0J474"/>
<evidence type="ECO:0000313" key="2">
    <source>
        <dbReference type="Proteomes" id="UP001420932"/>
    </source>
</evidence>
<accession>A0AAP0J474</accession>
<sequence length="143" mass="16245">MTSVCMSRCATDARVPVRATYINLYKWPESDAEFVRSVANGGGCGARVVDSISCRQIYLRSYTFSRKESVPEKTKKCLERVRDRVLRDHYNVVDDQYYKGSTKKKKKCRVVKKVKEMSCAALVSIFNRLLSCGASIEVVDQRG</sequence>
<proteinExistence type="predicted"/>
<protein>
    <submittedName>
        <fullName evidence="1">Uncharacterized protein</fullName>
    </submittedName>
</protein>
<organism evidence="1 2">
    <name type="scientific">Stephania yunnanensis</name>
    <dbReference type="NCBI Taxonomy" id="152371"/>
    <lineage>
        <taxon>Eukaryota</taxon>
        <taxon>Viridiplantae</taxon>
        <taxon>Streptophyta</taxon>
        <taxon>Embryophyta</taxon>
        <taxon>Tracheophyta</taxon>
        <taxon>Spermatophyta</taxon>
        <taxon>Magnoliopsida</taxon>
        <taxon>Ranunculales</taxon>
        <taxon>Menispermaceae</taxon>
        <taxon>Menispermoideae</taxon>
        <taxon>Cissampelideae</taxon>
        <taxon>Stephania</taxon>
    </lineage>
</organism>
<gene>
    <name evidence="1" type="ORF">Syun_015981</name>
</gene>
<dbReference type="Proteomes" id="UP001420932">
    <property type="component" value="Unassembled WGS sequence"/>
</dbReference>
<dbReference type="PANTHER" id="PTHR35304">
    <property type="entry name" value="OS05G0120300 PROTEIN-RELATED"/>
    <property type="match status" value="1"/>
</dbReference>
<name>A0AAP0J474_9MAGN</name>
<dbReference type="EMBL" id="JBBNAF010000007">
    <property type="protein sequence ID" value="KAK9127184.1"/>
    <property type="molecule type" value="Genomic_DNA"/>
</dbReference>